<dbReference type="Pfam" id="PF05137">
    <property type="entry name" value="PilN"/>
    <property type="match status" value="1"/>
</dbReference>
<dbReference type="InterPro" id="IPR052534">
    <property type="entry name" value="Extracell_DNA_Util/SecSys_Comp"/>
</dbReference>
<feature type="transmembrane region" description="Helical" evidence="2">
    <location>
        <begin position="21"/>
        <end position="43"/>
    </location>
</feature>
<dbReference type="GO" id="GO:0043683">
    <property type="term" value="P:type IV pilus assembly"/>
    <property type="evidence" value="ECO:0007669"/>
    <property type="project" value="TreeGrafter"/>
</dbReference>
<keyword evidence="2" id="KW-0472">Membrane</keyword>
<dbReference type="PANTHER" id="PTHR40278:SF2">
    <property type="entry name" value="TYPE IV PILUS INNER MEMBRANE COMPONENT PILN"/>
    <property type="match status" value="1"/>
</dbReference>
<feature type="coiled-coil region" evidence="1">
    <location>
        <begin position="57"/>
        <end position="91"/>
    </location>
</feature>
<dbReference type="OrthoDB" id="5296173at2"/>
<evidence type="ECO:0000313" key="3">
    <source>
        <dbReference type="EMBL" id="SCZ66200.1"/>
    </source>
</evidence>
<keyword evidence="1" id="KW-0175">Coiled coil</keyword>
<dbReference type="PANTHER" id="PTHR40278">
    <property type="entry name" value="DNA UTILIZATION PROTEIN HOFN"/>
    <property type="match status" value="1"/>
</dbReference>
<keyword evidence="2" id="KW-0812">Transmembrane</keyword>
<proteinExistence type="predicted"/>
<protein>
    <submittedName>
        <fullName evidence="3">Type IV pilus assembly protein PilN</fullName>
    </submittedName>
</protein>
<organism evidence="3 4">
    <name type="scientific">Thiohalomonas denitrificans</name>
    <dbReference type="NCBI Taxonomy" id="415747"/>
    <lineage>
        <taxon>Bacteria</taxon>
        <taxon>Pseudomonadati</taxon>
        <taxon>Pseudomonadota</taxon>
        <taxon>Gammaproteobacteria</taxon>
        <taxon>Thiohalomonadales</taxon>
        <taxon>Thiohalomonadaceae</taxon>
        <taxon>Thiohalomonas</taxon>
    </lineage>
</organism>
<evidence type="ECO:0000313" key="4">
    <source>
        <dbReference type="Proteomes" id="UP000199648"/>
    </source>
</evidence>
<keyword evidence="4" id="KW-1185">Reference proteome</keyword>
<accession>A0A1G5QXB2</accession>
<dbReference type="Proteomes" id="UP000199648">
    <property type="component" value="Unassembled WGS sequence"/>
</dbReference>
<dbReference type="InterPro" id="IPR007813">
    <property type="entry name" value="PilN"/>
</dbReference>
<dbReference type="RefSeq" id="WP_092998643.1">
    <property type="nucleotide sequence ID" value="NZ_FMWD01000011.1"/>
</dbReference>
<dbReference type="STRING" id="415747.SAMN03097708_02924"/>
<keyword evidence="2" id="KW-1133">Transmembrane helix</keyword>
<sequence>MARINLLPWREERRNEKKREFGVAAAGSVLLMGGIVLLAHIQINGMIGYQESRNRYIQEEIKQVESKIREIRDIEKQKAQLIARMRVIERLQRNRPEVVHLFQELVERIPEGVQLSQLSQSGSAITLKGQTQSNARVSSFMRALDSSDWFTKPQLDVIQSSSRGGDRTRSFTLRIQQANPAGGSGNGEKG</sequence>
<evidence type="ECO:0000256" key="1">
    <source>
        <dbReference type="SAM" id="Coils"/>
    </source>
</evidence>
<reference evidence="3 4" key="1">
    <citation type="submission" date="2016-10" db="EMBL/GenBank/DDBJ databases">
        <authorList>
            <person name="de Groot N.N."/>
        </authorList>
    </citation>
    <scope>NUCLEOTIDE SEQUENCE [LARGE SCALE GENOMIC DNA]</scope>
    <source>
        <strain evidence="3 4">HLD2</strain>
    </source>
</reference>
<dbReference type="EMBL" id="FMWD01000011">
    <property type="protein sequence ID" value="SCZ66200.1"/>
    <property type="molecule type" value="Genomic_DNA"/>
</dbReference>
<evidence type="ECO:0000256" key="2">
    <source>
        <dbReference type="SAM" id="Phobius"/>
    </source>
</evidence>
<dbReference type="GO" id="GO:0043107">
    <property type="term" value="P:type IV pilus-dependent motility"/>
    <property type="evidence" value="ECO:0007669"/>
    <property type="project" value="TreeGrafter"/>
</dbReference>
<dbReference type="AlphaFoldDB" id="A0A1G5QXB2"/>
<gene>
    <name evidence="3" type="ORF">SAMN03097708_02924</name>
</gene>
<name>A0A1G5QXB2_9GAMM</name>